<keyword evidence="6" id="KW-0547">Nucleotide-binding</keyword>
<evidence type="ECO:0000256" key="10">
    <source>
        <dbReference type="ARBA" id="ARBA00022884"/>
    </source>
</evidence>
<dbReference type="GO" id="GO:0016779">
    <property type="term" value="F:nucleotidyltransferase activity"/>
    <property type="evidence" value="ECO:0007669"/>
    <property type="project" value="UniProtKB-KW"/>
</dbReference>
<dbReference type="InterPro" id="IPR002646">
    <property type="entry name" value="PolA_pol_head_dom"/>
</dbReference>
<proteinExistence type="predicted"/>
<dbReference type="InterPro" id="IPR050124">
    <property type="entry name" value="tRNA_CCA-adding_enzyme"/>
</dbReference>
<dbReference type="Proteomes" id="UP000257815">
    <property type="component" value="Segment"/>
</dbReference>
<keyword evidence="7" id="KW-0692">RNA repair</keyword>
<dbReference type="GO" id="GO:0046872">
    <property type="term" value="F:metal ion binding"/>
    <property type="evidence" value="ECO:0007669"/>
    <property type="project" value="UniProtKB-KW"/>
</dbReference>
<accession>A0A346FHX2</accession>
<dbReference type="GO" id="GO:0008033">
    <property type="term" value="P:tRNA processing"/>
    <property type="evidence" value="ECO:0007669"/>
    <property type="project" value="UniProtKB-KW"/>
</dbReference>
<evidence type="ECO:0000256" key="3">
    <source>
        <dbReference type="ARBA" id="ARBA00022694"/>
    </source>
</evidence>
<dbReference type="PANTHER" id="PTHR47545">
    <property type="entry name" value="MULTIFUNCTIONAL CCA PROTEIN"/>
    <property type="match status" value="1"/>
</dbReference>
<keyword evidence="4" id="KW-0548">Nucleotidyltransferase</keyword>
<dbReference type="Gene3D" id="3.30.460.10">
    <property type="entry name" value="Beta Polymerase, domain 2"/>
    <property type="match status" value="1"/>
</dbReference>
<evidence type="ECO:0000313" key="13">
    <source>
        <dbReference type="EMBL" id="AXN57402.1"/>
    </source>
</evidence>
<keyword evidence="2 13" id="KW-0808">Transferase</keyword>
<name>A0A346FHX2_9CAUD</name>
<feature type="domain" description="tRNA nucleotidyltransferase/poly(A) polymerase RNA and SrmB- binding" evidence="12">
    <location>
        <begin position="153"/>
        <end position="208"/>
    </location>
</feature>
<keyword evidence="3" id="KW-0819">tRNA processing</keyword>
<protein>
    <submittedName>
        <fullName evidence="13">Putative tRNA nucleotidyl transferase</fullName>
    </submittedName>
</protein>
<dbReference type="SUPFAM" id="SSF81891">
    <property type="entry name" value="Poly A polymerase C-terminal region-like"/>
    <property type="match status" value="1"/>
</dbReference>
<evidence type="ECO:0000256" key="8">
    <source>
        <dbReference type="ARBA" id="ARBA00022840"/>
    </source>
</evidence>
<gene>
    <name evidence="13" type="ORF">SUNLIREN_102</name>
</gene>
<evidence type="ECO:0000256" key="6">
    <source>
        <dbReference type="ARBA" id="ARBA00022741"/>
    </source>
</evidence>
<dbReference type="GO" id="GO:0003723">
    <property type="term" value="F:RNA binding"/>
    <property type="evidence" value="ECO:0007669"/>
    <property type="project" value="UniProtKB-KW"/>
</dbReference>
<feature type="domain" description="Poly A polymerase head" evidence="11">
    <location>
        <begin position="4"/>
        <end position="101"/>
    </location>
</feature>
<keyword evidence="5" id="KW-0479">Metal-binding</keyword>
<dbReference type="InterPro" id="IPR043519">
    <property type="entry name" value="NT_sf"/>
</dbReference>
<evidence type="ECO:0000259" key="12">
    <source>
        <dbReference type="Pfam" id="PF12627"/>
    </source>
</evidence>
<dbReference type="GO" id="GO:0005524">
    <property type="term" value="F:ATP binding"/>
    <property type="evidence" value="ECO:0007669"/>
    <property type="project" value="UniProtKB-KW"/>
</dbReference>
<comment type="cofactor">
    <cofactor evidence="1">
        <name>Mg(2+)</name>
        <dbReference type="ChEBI" id="CHEBI:18420"/>
    </cofactor>
</comment>
<dbReference type="Pfam" id="PF01743">
    <property type="entry name" value="PolyA_pol"/>
    <property type="match status" value="1"/>
</dbReference>
<organism evidence="13 14">
    <name type="scientific">Erwinia phage SunLIRen</name>
    <dbReference type="NCBI Taxonomy" id="2267654"/>
    <lineage>
        <taxon>Viruses</taxon>
        <taxon>Duplodnaviria</taxon>
        <taxon>Heunggongvirae</taxon>
        <taxon>Uroviricota</taxon>
        <taxon>Caudoviricetes</taxon>
        <taxon>Andersonviridae</taxon>
        <taxon>Ounavirinae</taxon>
        <taxon>Kolesnikvirus</taxon>
        <taxon>Kolesnikvirus Ea214</taxon>
    </lineage>
</organism>
<dbReference type="PANTHER" id="PTHR47545:SF1">
    <property type="entry name" value="MULTIFUNCTIONAL CCA PROTEIN"/>
    <property type="match status" value="1"/>
</dbReference>
<evidence type="ECO:0000256" key="1">
    <source>
        <dbReference type="ARBA" id="ARBA00001946"/>
    </source>
</evidence>
<keyword evidence="8" id="KW-0067">ATP-binding</keyword>
<keyword evidence="10" id="KW-0694">RNA-binding</keyword>
<dbReference type="EMBL" id="MH426725">
    <property type="protein sequence ID" value="AXN57402.1"/>
    <property type="molecule type" value="Genomic_DNA"/>
</dbReference>
<reference evidence="14" key="1">
    <citation type="submission" date="2018-06" db="EMBL/GenBank/DDBJ databases">
        <authorList>
            <person name="Sharma R."/>
            <person name="Ke K."/>
            <person name="Breakwell D.P."/>
            <person name="Hope S."/>
            <person name="Grose J.H."/>
        </authorList>
    </citation>
    <scope>NUCLEOTIDE SEQUENCE [LARGE SCALE GENOMIC DNA]</scope>
</reference>
<evidence type="ECO:0000256" key="4">
    <source>
        <dbReference type="ARBA" id="ARBA00022695"/>
    </source>
</evidence>
<evidence type="ECO:0000256" key="2">
    <source>
        <dbReference type="ARBA" id="ARBA00022679"/>
    </source>
</evidence>
<keyword evidence="9" id="KW-0460">Magnesium</keyword>
<dbReference type="SUPFAM" id="SSF81301">
    <property type="entry name" value="Nucleotidyltransferase"/>
    <property type="match status" value="1"/>
</dbReference>
<evidence type="ECO:0000256" key="5">
    <source>
        <dbReference type="ARBA" id="ARBA00022723"/>
    </source>
</evidence>
<evidence type="ECO:0000313" key="14">
    <source>
        <dbReference type="Proteomes" id="UP000257815"/>
    </source>
</evidence>
<dbReference type="InterPro" id="IPR032828">
    <property type="entry name" value="PolyA_RNA-bd"/>
</dbReference>
<dbReference type="Gene3D" id="1.10.3090.10">
    <property type="entry name" value="cca-adding enzyme, domain 2"/>
    <property type="match status" value="1"/>
</dbReference>
<evidence type="ECO:0000256" key="7">
    <source>
        <dbReference type="ARBA" id="ARBA00022800"/>
    </source>
</evidence>
<evidence type="ECO:0000259" key="11">
    <source>
        <dbReference type="Pfam" id="PF01743"/>
    </source>
</evidence>
<dbReference type="Pfam" id="PF12627">
    <property type="entry name" value="PolyA_pol_RNAbd"/>
    <property type="match status" value="1"/>
</dbReference>
<sequence>MDFFLVGGSIRDAVFGKASSDHDFVVVNATEEQLLDLGLKKVGKAFPVFITDDGTEIAMARRENSTGEGYNDFEVETDGVTLDEDLLRRDFTINACASAVVNGGANTDELICAHPMSRYDLAHRILRVVDADRFKEDPLRILRGLRFAARHNLFIEPETKALFRQMIEANCLAHLPKERIWKEIEKAASAENFWKFVSLCGKFNLFHEISGMKGVRQPKKYHPEGDVLNHTVLALKHYEEVELPQYGWNSGDRVTQSLCILCHDMGKRLTLSERGNLHGHESDVRDLLSFVERIGAPKSVRVATQFCAEQHHRVHGMFVRRANRLALWLEEHNQFNNQAIVNALCMTCVSDANARLQKAPYLQMNMLAEIVSQTRKLSPEVVEAIKGTDNIQTKKQLIHKSNVEKVGKILTRYLQIQKDSNA</sequence>
<evidence type="ECO:0000256" key="9">
    <source>
        <dbReference type="ARBA" id="ARBA00022842"/>
    </source>
</evidence>
<dbReference type="GO" id="GO:0042245">
    <property type="term" value="P:RNA repair"/>
    <property type="evidence" value="ECO:0007669"/>
    <property type="project" value="UniProtKB-KW"/>
</dbReference>